<evidence type="ECO:0000313" key="2">
    <source>
        <dbReference type="Proteomes" id="UP000233469"/>
    </source>
</evidence>
<evidence type="ECO:0008006" key="3">
    <source>
        <dbReference type="Google" id="ProtNLM"/>
    </source>
</evidence>
<dbReference type="AlphaFoldDB" id="A0A2N1MVV3"/>
<dbReference type="VEuPathDB" id="FungiDB:RhiirA1_529013"/>
<dbReference type="Proteomes" id="UP000233469">
    <property type="component" value="Unassembled WGS sequence"/>
</dbReference>
<name>A0A2N1MVV3_9GLOM</name>
<gene>
    <name evidence="1" type="ORF">RhiirC2_785719</name>
</gene>
<organism evidence="1 2">
    <name type="scientific">Rhizophagus irregularis</name>
    <dbReference type="NCBI Taxonomy" id="588596"/>
    <lineage>
        <taxon>Eukaryota</taxon>
        <taxon>Fungi</taxon>
        <taxon>Fungi incertae sedis</taxon>
        <taxon>Mucoromycota</taxon>
        <taxon>Glomeromycotina</taxon>
        <taxon>Glomeromycetes</taxon>
        <taxon>Glomerales</taxon>
        <taxon>Glomeraceae</taxon>
        <taxon>Rhizophagus</taxon>
    </lineage>
</organism>
<dbReference type="VEuPathDB" id="FungiDB:FUN_014060"/>
<reference evidence="1 2" key="2">
    <citation type="submission" date="2017-10" db="EMBL/GenBank/DDBJ databases">
        <title>Extensive intraspecific genome diversity in a model arbuscular mycorrhizal fungus.</title>
        <authorList>
            <person name="Chen E.C.H."/>
            <person name="Morin E."/>
            <person name="Baudet D."/>
            <person name="Noel J."/>
            <person name="Ndikumana S."/>
            <person name="Charron P."/>
            <person name="St-Onge C."/>
            <person name="Giorgi J."/>
            <person name="Grigoriev I.V."/>
            <person name="Roux C."/>
            <person name="Martin F.M."/>
            <person name="Corradi N."/>
        </authorList>
    </citation>
    <scope>NUCLEOTIDE SEQUENCE [LARGE SCALE GENOMIC DNA]</scope>
    <source>
        <strain evidence="1 2">C2</strain>
    </source>
</reference>
<protein>
    <recommendedName>
        <fullName evidence="3">F-box domain-containing protein</fullName>
    </recommendedName>
</protein>
<comment type="caution">
    <text evidence="1">The sequence shown here is derived from an EMBL/GenBank/DDBJ whole genome shotgun (WGS) entry which is preliminary data.</text>
</comment>
<accession>A0A2N1MVV3</accession>
<evidence type="ECO:0000313" key="1">
    <source>
        <dbReference type="EMBL" id="PKK65739.1"/>
    </source>
</evidence>
<dbReference type="VEuPathDB" id="FungiDB:RhiirFUN_010329"/>
<sequence length="545" mass="65119">MSCSKIFSGDLPELISEIIKYFHNDFSTLYSCILVNRLWCRLAIPLLWEDPFSIPTKNFNFIIIYLHNLNDNDLKTKLNEYEIKNYLFNSNTLFNYPNFIKSLNTWKIISSIEKWVSSTIFRTLTTEKRLLNFFLQDSISRSEFEFKRLINRSLFKLFIENEVKLNTFDIEIISYIYHDYFNDILELILQDPNFINNIKYLKLYVGDTPFYYPFRDNNENTLTIKSLSQIINSQKNLKKILFSYNSLPLYQTILNSNCSNTLNTIIFYYVNFKSMINLNKVFEQLNVLESVHIIYCYSLNTHFIQQIINLTKPLKLKSLFINEMSHVDPLQSLLQKSGDYLENFGFGFGYDLLFKRQLFILIMEYCKNISFFDLYGFEDQIIYLSFDLIEDIKQNLNYLSINVCENLLLSDGIKRSSIILKNLGQTLPFKLEYLSLTLNINVSDFEIFLKNSQNTFIKKLLINNKMREDSEDILPFIKEYIMKKKRVKYLAIMDTFFENSSEVIFKSKDLFSLKDEVKEFKLYNIKIQYYYDLFIKVYEFIKEMD</sequence>
<dbReference type="EMBL" id="LLXL01001206">
    <property type="protein sequence ID" value="PKK65739.1"/>
    <property type="molecule type" value="Genomic_DNA"/>
</dbReference>
<proteinExistence type="predicted"/>
<reference evidence="1 2" key="1">
    <citation type="submission" date="2016-04" db="EMBL/GenBank/DDBJ databases">
        <title>Genome analyses suggest a sexual origin of heterokaryosis in a supposedly ancient asexual fungus.</title>
        <authorList>
            <person name="Ropars J."/>
            <person name="Sedzielewska K."/>
            <person name="Noel J."/>
            <person name="Charron P."/>
            <person name="Farinelli L."/>
            <person name="Marton T."/>
            <person name="Kruger M."/>
            <person name="Pelin A."/>
            <person name="Brachmann A."/>
            <person name="Corradi N."/>
        </authorList>
    </citation>
    <scope>NUCLEOTIDE SEQUENCE [LARGE SCALE GENOMIC DNA]</scope>
    <source>
        <strain evidence="1 2">C2</strain>
    </source>
</reference>